<dbReference type="CDD" id="cd04051">
    <property type="entry name" value="C2_SRC2_like"/>
    <property type="match status" value="1"/>
</dbReference>
<dbReference type="InterPro" id="IPR044750">
    <property type="entry name" value="C2_SRC2/BAP"/>
</dbReference>
<evidence type="ECO:0000313" key="4">
    <source>
        <dbReference type="Proteomes" id="UP000027138"/>
    </source>
</evidence>
<evidence type="ECO:0000259" key="2">
    <source>
        <dbReference type="PROSITE" id="PS50004"/>
    </source>
</evidence>
<keyword evidence="4" id="KW-1185">Reference proteome</keyword>
<evidence type="ECO:0000256" key="1">
    <source>
        <dbReference type="SAM" id="MobiDB-lite"/>
    </source>
</evidence>
<reference evidence="3 4" key="1">
    <citation type="journal article" date="2014" name="PLoS ONE">
        <title>Global Analysis of Gene Expression Profiles in Physic Nut (Jatropha curcas L.) Seedlings Exposed to Salt Stress.</title>
        <authorList>
            <person name="Zhang L."/>
            <person name="Zhang C."/>
            <person name="Wu P."/>
            <person name="Chen Y."/>
            <person name="Li M."/>
            <person name="Jiang H."/>
            <person name="Wu G."/>
        </authorList>
    </citation>
    <scope>NUCLEOTIDE SEQUENCE [LARGE SCALE GENOMIC DNA]</scope>
    <source>
        <strain evidence="4">cv. GZQX0401</strain>
        <tissue evidence="3">Young leaves</tissue>
    </source>
</reference>
<accession>A0A067KNE1</accession>
<gene>
    <name evidence="3" type="ORF">JCGZ_12873</name>
</gene>
<feature type="compositionally biased region" description="Polar residues" evidence="1">
    <location>
        <begin position="212"/>
        <end position="223"/>
    </location>
</feature>
<feature type="compositionally biased region" description="Low complexity" evidence="1">
    <location>
        <begin position="235"/>
        <end position="249"/>
    </location>
</feature>
<dbReference type="SMART" id="SM00239">
    <property type="entry name" value="C2"/>
    <property type="match status" value="1"/>
</dbReference>
<dbReference type="InterPro" id="IPR000008">
    <property type="entry name" value="C2_dom"/>
</dbReference>
<feature type="compositionally biased region" description="Basic and acidic residues" evidence="1">
    <location>
        <begin position="251"/>
        <end position="263"/>
    </location>
</feature>
<dbReference type="GO" id="GO:0006952">
    <property type="term" value="P:defense response"/>
    <property type="evidence" value="ECO:0007669"/>
    <property type="project" value="InterPro"/>
</dbReference>
<feature type="region of interest" description="Disordered" evidence="1">
    <location>
        <begin position="170"/>
        <end position="320"/>
    </location>
</feature>
<name>A0A067KNE1_JATCU</name>
<evidence type="ECO:0000313" key="3">
    <source>
        <dbReference type="EMBL" id="KDP33324.1"/>
    </source>
</evidence>
<dbReference type="PANTHER" id="PTHR32246">
    <property type="entry name" value="INGRESSION PROTEIN FIC1"/>
    <property type="match status" value="1"/>
</dbReference>
<organism evidence="3 4">
    <name type="scientific">Jatropha curcas</name>
    <name type="common">Barbados nut</name>
    <dbReference type="NCBI Taxonomy" id="180498"/>
    <lineage>
        <taxon>Eukaryota</taxon>
        <taxon>Viridiplantae</taxon>
        <taxon>Streptophyta</taxon>
        <taxon>Embryophyta</taxon>
        <taxon>Tracheophyta</taxon>
        <taxon>Spermatophyta</taxon>
        <taxon>Magnoliopsida</taxon>
        <taxon>eudicotyledons</taxon>
        <taxon>Gunneridae</taxon>
        <taxon>Pentapetalae</taxon>
        <taxon>rosids</taxon>
        <taxon>fabids</taxon>
        <taxon>Malpighiales</taxon>
        <taxon>Euphorbiaceae</taxon>
        <taxon>Crotonoideae</taxon>
        <taxon>Jatropheae</taxon>
        <taxon>Jatropha</taxon>
    </lineage>
</organism>
<dbReference type="EMBL" id="KK914543">
    <property type="protein sequence ID" value="KDP33324.1"/>
    <property type="molecule type" value="Genomic_DNA"/>
</dbReference>
<dbReference type="SUPFAM" id="SSF49562">
    <property type="entry name" value="C2 domain (Calcium/lipid-binding domain, CaLB)"/>
    <property type="match status" value="1"/>
</dbReference>
<dbReference type="PROSITE" id="PS50004">
    <property type="entry name" value="C2"/>
    <property type="match status" value="1"/>
</dbReference>
<dbReference type="STRING" id="180498.A0A067KNE1"/>
<sequence length="446" mass="49273">MSRVIPQPFQLLELNVISGQDLAQVSRKMRTYAVAWVHPERKLSTRLDIYSHNNPTWNDKFVFRVDDEFLYRETSAIMVEIYAVSWFRDIHVGTVRVIVGNLIPPAEHKKHQKHGVQLGMRFVALQVRRRSGRPQGILNIGVAFLDASRKSMPLYTQTASAVGYRHMMGENKDSHANKDKNSNKDDKSSNGSQNQFLLPWMPKPQLRRTKSDISSMVGSNVIVSKTKGKSGSMVNGVQNDQRNNNNNYNMKESRTGKDGKSNNKPDSTGNGSGYGALTKAKYGSKISKNTNGKPGSNNDTSSSKFNGGAPSILTESELGPSPSEVVAAMIKNKLRIEEMESEIIGSWSLESSMEGLHSKLERWQIEASSVYDHSDISSLIRSSVVSGGSGPYMHHRRHSEGDGGVFSCFGSVCGVQCSIVCGRSSAKKRNRSGKRRNPSVDGLSFL</sequence>
<proteinExistence type="predicted"/>
<protein>
    <recommendedName>
        <fullName evidence="2">C2 domain-containing protein</fullName>
    </recommendedName>
</protein>
<dbReference type="AlphaFoldDB" id="A0A067KNE1"/>
<dbReference type="KEGG" id="jcu:105638479"/>
<feature type="compositionally biased region" description="Polar residues" evidence="1">
    <location>
        <begin position="286"/>
        <end position="305"/>
    </location>
</feature>
<dbReference type="Gene3D" id="2.60.40.150">
    <property type="entry name" value="C2 domain"/>
    <property type="match status" value="1"/>
</dbReference>
<dbReference type="Proteomes" id="UP000027138">
    <property type="component" value="Unassembled WGS sequence"/>
</dbReference>
<dbReference type="OrthoDB" id="1909968at2759"/>
<feature type="compositionally biased region" description="Basic and acidic residues" evidence="1">
    <location>
        <begin position="170"/>
        <end position="188"/>
    </location>
</feature>
<dbReference type="Pfam" id="PF00168">
    <property type="entry name" value="C2"/>
    <property type="match status" value="1"/>
</dbReference>
<dbReference type="InterPro" id="IPR035892">
    <property type="entry name" value="C2_domain_sf"/>
</dbReference>
<feature type="domain" description="C2" evidence="2">
    <location>
        <begin position="1"/>
        <end position="114"/>
    </location>
</feature>
<dbReference type="PANTHER" id="PTHR32246:SF143">
    <property type="entry name" value="CALCIUM-DEPENDENT LIPID-BINDING (CALB DOMAIN) FAMILY PROTEIN"/>
    <property type="match status" value="1"/>
</dbReference>